<proteinExistence type="predicted"/>
<comment type="caution">
    <text evidence="1">The sequence shown here is derived from an EMBL/GenBank/DDBJ whole genome shotgun (WGS) entry which is preliminary data.</text>
</comment>
<name>C4GMB1_9NEIS</name>
<reference evidence="1" key="1">
    <citation type="submission" date="2009-04" db="EMBL/GenBank/DDBJ databases">
        <authorList>
            <person name="Weinstock G."/>
            <person name="Sodergren E."/>
            <person name="Clifton S."/>
            <person name="Fulton L."/>
            <person name="Fulton B."/>
            <person name="Courtney L."/>
            <person name="Fronick C."/>
            <person name="Harrison M."/>
            <person name="Strong C."/>
            <person name="Farmer C."/>
            <person name="Delahaunty K."/>
            <person name="Markovic C."/>
            <person name="Hall O."/>
            <person name="Minx P."/>
            <person name="Tomlinson C."/>
            <person name="Mitreva M."/>
            <person name="Nelson J."/>
            <person name="Hou S."/>
            <person name="Wollam A."/>
            <person name="Pepin K.H."/>
            <person name="Johnson M."/>
            <person name="Bhonagiri V."/>
            <person name="Nash W.E."/>
            <person name="Warren W."/>
            <person name="Chinwalla A."/>
            <person name="Mardis E.R."/>
            <person name="Wilson R.K."/>
        </authorList>
    </citation>
    <scope>NUCLEOTIDE SEQUENCE [LARGE SCALE GENOMIC DNA]</scope>
    <source>
        <strain evidence="1">ATCC 51147</strain>
    </source>
</reference>
<evidence type="ECO:0000313" key="2">
    <source>
        <dbReference type="Proteomes" id="UP000003009"/>
    </source>
</evidence>
<evidence type="ECO:0000313" key="1">
    <source>
        <dbReference type="EMBL" id="EEP66869.1"/>
    </source>
</evidence>
<dbReference type="HOGENOM" id="CLU_2682905_0_0_4"/>
<sequence length="74" mass="8254">MWTPQAAWTNSIKNTAICSNVRFDLCPQRQPENGGTRFQAAFFVATCDWLQPTKTRFAPPQSVFAFSGCPDLIA</sequence>
<dbReference type="AlphaFoldDB" id="C4GMB1"/>
<dbReference type="EMBL" id="ACJW02000007">
    <property type="protein sequence ID" value="EEP66869.1"/>
    <property type="molecule type" value="Genomic_DNA"/>
</dbReference>
<keyword evidence="2" id="KW-1185">Reference proteome</keyword>
<dbReference type="STRING" id="629741.GCWU000324_02844"/>
<organism evidence="1 2">
    <name type="scientific">Kingella oralis ATCC 51147</name>
    <dbReference type="NCBI Taxonomy" id="629741"/>
    <lineage>
        <taxon>Bacteria</taxon>
        <taxon>Pseudomonadati</taxon>
        <taxon>Pseudomonadota</taxon>
        <taxon>Betaproteobacteria</taxon>
        <taxon>Neisseriales</taxon>
        <taxon>Neisseriaceae</taxon>
        <taxon>Kingella</taxon>
    </lineage>
</organism>
<accession>C4GMB1</accession>
<dbReference type="Proteomes" id="UP000003009">
    <property type="component" value="Unassembled WGS sequence"/>
</dbReference>
<gene>
    <name evidence="1" type="ORF">GCWU000324_02844</name>
</gene>
<protein>
    <submittedName>
        <fullName evidence="1">Uncharacterized protein</fullName>
    </submittedName>
</protein>